<reference evidence="22 23" key="1">
    <citation type="journal article" date="2008" name="Nature">
        <title>Genome analysis of the platypus reveals unique signatures of evolution.</title>
        <authorList>
            <person name="Warren W.C."/>
            <person name="Hillier L.W."/>
            <person name="Marshall Graves J.A."/>
            <person name="Birney E."/>
            <person name="Ponting C.P."/>
            <person name="Grutzner F."/>
            <person name="Belov K."/>
            <person name="Miller W."/>
            <person name="Clarke L."/>
            <person name="Chinwalla A.T."/>
            <person name="Yang S.P."/>
            <person name="Heger A."/>
            <person name="Locke D.P."/>
            <person name="Miethke P."/>
            <person name="Waters P.D."/>
            <person name="Veyrunes F."/>
            <person name="Fulton L."/>
            <person name="Fulton B."/>
            <person name="Graves T."/>
            <person name="Wallis J."/>
            <person name="Puente X.S."/>
            <person name="Lopez-Otin C."/>
            <person name="Ordonez G.R."/>
            <person name="Eichler E.E."/>
            <person name="Chen L."/>
            <person name="Cheng Z."/>
            <person name="Deakin J.E."/>
            <person name="Alsop A."/>
            <person name="Thompson K."/>
            <person name="Kirby P."/>
            <person name="Papenfuss A.T."/>
            <person name="Wakefield M.J."/>
            <person name="Olender T."/>
            <person name="Lancet D."/>
            <person name="Huttley G.A."/>
            <person name="Smit A.F."/>
            <person name="Pask A."/>
            <person name="Temple-Smith P."/>
            <person name="Batzer M.A."/>
            <person name="Walker J.A."/>
            <person name="Konkel M.K."/>
            <person name="Harris R.S."/>
            <person name="Whittington C.M."/>
            <person name="Wong E.S."/>
            <person name="Gemmell N.J."/>
            <person name="Buschiazzo E."/>
            <person name="Vargas Jentzsch I.M."/>
            <person name="Merkel A."/>
            <person name="Schmitz J."/>
            <person name="Zemann A."/>
            <person name="Churakov G."/>
            <person name="Kriegs J.O."/>
            <person name="Brosius J."/>
            <person name="Murchison E.P."/>
            <person name="Sachidanandam R."/>
            <person name="Smith C."/>
            <person name="Hannon G.J."/>
            <person name="Tsend-Ayush E."/>
            <person name="McMillan D."/>
            <person name="Attenborough R."/>
            <person name="Rens W."/>
            <person name="Ferguson-Smith M."/>
            <person name="Lefevre C.M."/>
            <person name="Sharp J.A."/>
            <person name="Nicholas K.R."/>
            <person name="Ray D.A."/>
            <person name="Kube M."/>
            <person name="Reinhardt R."/>
            <person name="Pringle T.H."/>
            <person name="Taylor J."/>
            <person name="Jones R.C."/>
            <person name="Nixon B."/>
            <person name="Dacheux J.L."/>
            <person name="Niwa H."/>
            <person name="Sekita Y."/>
            <person name="Huang X."/>
            <person name="Stark A."/>
            <person name="Kheradpour P."/>
            <person name="Kellis M."/>
            <person name="Flicek P."/>
            <person name="Chen Y."/>
            <person name="Webber C."/>
            <person name="Hardison R."/>
            <person name="Nelson J."/>
            <person name="Hallsworth-Pepin K."/>
            <person name="Delehaunty K."/>
            <person name="Markovic C."/>
            <person name="Minx P."/>
            <person name="Feng Y."/>
            <person name="Kremitzki C."/>
            <person name="Mitreva M."/>
            <person name="Glasscock J."/>
            <person name="Wylie T."/>
            <person name="Wohldmann P."/>
            <person name="Thiru P."/>
            <person name="Nhan M.N."/>
            <person name="Pohl C.S."/>
            <person name="Smith S.M."/>
            <person name="Hou S."/>
            <person name="Nefedov M."/>
            <person name="de Jong P.J."/>
            <person name="Renfree M.B."/>
            <person name="Mardis E.R."/>
            <person name="Wilson R.K."/>
        </authorList>
    </citation>
    <scope>NUCLEOTIDE SEQUENCE [LARGE SCALE GENOMIC DNA]</scope>
    <source>
        <strain evidence="22 23">Glennie</strain>
    </source>
</reference>
<feature type="domain" description="Cadherin" evidence="21">
    <location>
        <begin position="3046"/>
        <end position="3147"/>
    </location>
</feature>
<dbReference type="FunFam" id="2.60.40.60:FF:000041">
    <property type="entry name" value="FAT atypical cadherin 1"/>
    <property type="match status" value="1"/>
</dbReference>
<dbReference type="FunFam" id="2.60.40.60:FF:000089">
    <property type="entry name" value="FAT atypical cadherin 1"/>
    <property type="match status" value="1"/>
</dbReference>
<dbReference type="FunFam" id="2.60.40.60:FF:000033">
    <property type="entry name" value="FAT atypical cadherin 1"/>
    <property type="match status" value="1"/>
</dbReference>
<feature type="domain" description="Cadherin" evidence="21">
    <location>
        <begin position="3358"/>
        <end position="3465"/>
    </location>
</feature>
<dbReference type="GO" id="GO:0044331">
    <property type="term" value="P:cell-cell adhesion mediated by cadherin"/>
    <property type="evidence" value="ECO:0000318"/>
    <property type="project" value="GO_Central"/>
</dbReference>
<feature type="domain" description="Cadherin" evidence="21">
    <location>
        <begin position="39"/>
        <end position="153"/>
    </location>
</feature>
<feature type="domain" description="Cadherin" evidence="21">
    <location>
        <begin position="154"/>
        <end position="266"/>
    </location>
</feature>
<feature type="domain" description="Cadherin" evidence="21">
    <location>
        <begin position="595"/>
        <end position="688"/>
    </location>
</feature>
<dbReference type="PROSITE" id="PS50026">
    <property type="entry name" value="EGF_3"/>
    <property type="match status" value="4"/>
</dbReference>
<evidence type="ECO:0000259" key="20">
    <source>
        <dbReference type="PROSITE" id="PS50026"/>
    </source>
</evidence>
<dbReference type="FunCoup" id="A0A6I8PQL0">
    <property type="interactions" value="1410"/>
</dbReference>
<evidence type="ECO:0000256" key="11">
    <source>
        <dbReference type="ARBA" id="ARBA00023136"/>
    </source>
</evidence>
<dbReference type="FunFam" id="2.60.40.60:FF:000026">
    <property type="entry name" value="FAT atypical cadherin 1"/>
    <property type="match status" value="2"/>
</dbReference>
<dbReference type="PROSITE" id="PS00232">
    <property type="entry name" value="CADHERIN_1"/>
    <property type="match status" value="10"/>
</dbReference>
<evidence type="ECO:0000313" key="22">
    <source>
        <dbReference type="Ensembl" id="ENSOANP00000054690.1"/>
    </source>
</evidence>
<feature type="signal peptide" evidence="18">
    <location>
        <begin position="1"/>
        <end position="22"/>
    </location>
</feature>
<evidence type="ECO:0000256" key="18">
    <source>
        <dbReference type="SAM" id="SignalP"/>
    </source>
</evidence>
<dbReference type="SMART" id="SM00112">
    <property type="entry name" value="CA"/>
    <property type="match status" value="33"/>
</dbReference>
<feature type="region of interest" description="Disordered" evidence="16">
    <location>
        <begin position="4483"/>
        <end position="4570"/>
    </location>
</feature>
<feature type="domain" description="Cadherin" evidence="21">
    <location>
        <begin position="842"/>
        <end position="946"/>
    </location>
</feature>
<dbReference type="FunFam" id="2.60.120.200:FF:000024">
    <property type="entry name" value="FAT atypical cadherin 1"/>
    <property type="match status" value="1"/>
</dbReference>
<evidence type="ECO:0000256" key="6">
    <source>
        <dbReference type="ARBA" id="ARBA00022729"/>
    </source>
</evidence>
<feature type="domain" description="Cadherin" evidence="21">
    <location>
        <begin position="1062"/>
        <end position="1158"/>
    </location>
</feature>
<dbReference type="FunFam" id="2.60.40.60:FF:000015">
    <property type="entry name" value="FAT atypical cadherin 1"/>
    <property type="match status" value="3"/>
</dbReference>
<dbReference type="InterPro" id="IPR000152">
    <property type="entry name" value="EGF-type_Asp/Asn_hydroxyl_site"/>
</dbReference>
<feature type="compositionally biased region" description="Acidic residues" evidence="16">
    <location>
        <begin position="4604"/>
        <end position="4613"/>
    </location>
</feature>
<evidence type="ECO:0000256" key="17">
    <source>
        <dbReference type="SAM" id="Phobius"/>
    </source>
</evidence>
<feature type="domain" description="Cadherin" evidence="21">
    <location>
        <begin position="2724"/>
        <end position="2831"/>
    </location>
</feature>
<dbReference type="FunFam" id="2.60.40.60:FF:000059">
    <property type="entry name" value="FAT atypical cadherin 3"/>
    <property type="match status" value="1"/>
</dbReference>
<dbReference type="Bgee" id="ENSOANG00000007815">
    <property type="expression patterns" value="Expressed in fibroblast and 7 other cell types or tissues"/>
</dbReference>
<feature type="domain" description="Cadherin" evidence="21">
    <location>
        <begin position="481"/>
        <end position="586"/>
    </location>
</feature>
<feature type="domain" description="EGF-like" evidence="20">
    <location>
        <begin position="4165"/>
        <end position="4201"/>
    </location>
</feature>
<dbReference type="SMART" id="SM00179">
    <property type="entry name" value="EGF_CA"/>
    <property type="match status" value="4"/>
</dbReference>
<dbReference type="FunFam" id="2.60.40.60:FF:000084">
    <property type="entry name" value="FAT atypical cadherin 3"/>
    <property type="match status" value="1"/>
</dbReference>
<dbReference type="InterPro" id="IPR015919">
    <property type="entry name" value="Cadherin-like_sf"/>
</dbReference>
<sequence>MGGHWIVIFLLLLLQRLGVSEGGQGPGEAAAVAPVPRFTRPHYHVTVPENSAARTYVGQPARMGVALTDRRWDLRFKIVAGDGENLFKAEELVLGDFCFLRLRTKAGNAAVLNREVRDRYVLTVQALERRSGAQAQAQVLVRVLDANDLRPLFSPTSYSAALPDDTAPGTSVARVSATDADLGTNGQFYYSFRQRSDTFAIHPTSGVVVLTGRLDHTQTPRYELDVLAADRGRRLYGGGGDGGGGVSSLARLTVRVEPADTCVPALTVDLRPVGAGGPGEPAGAAPLAMVTVEDCDVGPSQDVAALSIVAGDPLGLFRAIRVAPGGREFWIQSIKALDWARHPAGFNLSLQAQDGGSPPRAVSAVRLFHLPPPPPGAAPQPFHFEEDVYRARVLDFAPPGTLVAVVRAVPDSPSLRYVLAGSAGGTSFQLHPRTGLLSTREPLPARTPAQLELRVATADGRASTRVLVQVVGSNRHAPEFAQAAYRATFDENAPAGTSVVRVEASDLDTGEDGQVTYSLAQAVPGPFSVDPFTGEVRTTEALDYELVPRIYTIRVRASDRGRPFRRETEVPVTLTLLNLNDNAPLFERVDCQAAVPRDQALGVPVATLSAIDADELQLVRYRLDAGDPLGLFHLDPGSGVLSLRQPLGSGPGAPTGPFDLRVLATDGEHASVPLRINVTVTAPGRPLELRCRETGVARMLAQKLLQADRRSAHPRAGTEAEEVPAPAVNAHTPHFWSGPPAAVAVSEAVPVGSVVAQLNASDADCGYDGKVVYALSGGNDAGHFTVDVESGLLRVLSPLDREAQDEYTLNVTAFDLGIPQRAAWRLLGIQILDANDNRPEFHRDSYEVAVSEAAEPGGVLVQLEATDRDLGPNGEVRYGLLSDTDQFSIDATMGEVRLAGPLDREARAVHVLRVAAWDQAEEGQRLSSTAVLTVTVEDVNDNAPACIPPLQRVRVREDLPEGALVTWLEARDLDLGPAGQVRFSLLEAGAGFFELDRLSGALRLVRPLDFEMRQLYNLTVRARDKGRPLALSATCHVEVEVVDVDENLHSPVFASFAVGGVVREDAPVGTSVLTLSARDEDVGRDGRIRYSIRDGSGLGVFRIDEEKGTIEMAAQLDRETMTHYWLTVYATDQGATPLSSFTEVYIEVEDVNDNAPLTTQPVYHPAVPENSPKDVSVVQIEASDPDAGDQLSFRITSGNPQGFFAIHPKTGLITTTSRKLDREQQEEHVLEVMVADSGSPQLTSVARVIVKVLDENDHKPQFLQKFYTIQLPERERSMRRVPVYRVIAADRDTGANAEISYSIEAGNEHGKFFIEPRTGLVSSEKASGAGEYDILTIRAVDNGRPQSTSTTRLHIEWTARPRPPAEPLSFEEPGFSFTVMESDPVSHMIGVIAVEPPRSPLWFDIVGERGHWRQGQERAEGGDAESRFDVDKSTGTVIVARPLDAEQKSLYNLTVEATDGTTTITTQVSIRVIDTNEHRPRFSSPRYEVAVPEDVALDAELLRVHAVDGDEKNRLVYTLQSSAHPASLKLFRLDPATGALYAAETLDREAIRQHVLTVMVRDQDVPVKRNFARMVVDVIDANDHAPWFTSASYEGQVYESAAVGSQVLQITALDRDQGENAEVQYSIESGNVGNAFTIDPVLGSLRTARELDRRRHREYTLVVRAVDRGLPPLSAETTAHVLVTLSDDDAPRFSAGEYAGEVSEAAPAGTPVAEVTASSRSAVFYELSSGNEGDAFSVNPHSGVITTRRGLDFEVQASYLLEVRATNMAGQAAQATVRVRLRDENDHAPVFPQAGYTGLVSEAAGPGSLVLTEDGAPLVVRAVDEDSGTNAMLSYHIVEAPARGFFTIDTRTGAVRTGASLDYEHAAVIRFTVQAQDAGSPRLVAEHPAHVIVRVVDVNDCPPVFSLPLYEALLLLPTYPDVQVLTLSATDADAAASAPLAYTIADGNVGQAFHLDGRSGVLSVWNATGLRSRYELTVRVSDGRFSDTTVVRVLVRQGPVGPLHFSQSSYKATVLENSTEPRDVVMVTLPGRPINEPLIFRILNPDGRFRLGPTSGVLSTTGVPFDREQQAAFDVVVEATEAGREPGAEPEPGAARAHVLVRVAVEDVNDNAPTFLHLPYSASVSVDAQAGHPVRMVTAVDRDVGRNGLVRYSLRGHREHFRIGPAGEITLVRELGPDALGREFWLTVVAEDGGDPALSAEAVVHIAVVGGAAPIFEQSFYRAEVPEDAPPRSPVVHLRASAPEGLRVSYRIVDGDPLGQFDADFHTGTLHVAAPLDFEAHPAYKLTVRATDSLTGAHADVFVDIVVRDMAYATTLSEAAAVGTLVVWVRAADADLESGRGLTYHLDAGLDDDLFLLDQDSGAITLVGPLDYEQAREHQLLIRAVDGGRPPLSAEVLVTVTVSNLNDHLPLFDQPLYEATVGGLAAPGHLVTRVAAIDADGPGLLEYAIVAGDRGRLFSMDTTSGVITLAGRLPSPPPPTYELNVSVSDGVFRSETRVRVAVTGANQHAPTFAQSELEAELAESAPAGTLVATAEATDKDVGPYGLLAYSIVNAFAAARFRVDARGRLFTIQELDRENPSERVVPVRLMARDGGGRAAFCTVSVILTDTNDHAPRFRAAIYEADVDAGTPRGKPVLTVLATDADEGSNADVTYALEADASRARELLAIDPRLGIISVRETLVGLDGQVLSFSVQARDGGSPPLATAVPVRVRVLPPDVRLPHFAEPFYSFAVPEDLPLGSEIGTLRADLGGAALDYSLDRGPAGQDNDPSEVFAVDRRSGRLTLLRSLDHEASRWYQITVRARGRQRGHEVTASVDVSIRVGDVNDNSPMPEADPYAASVAENRPVGSPVVQVRASDPDLGPNGQVQYALDPAQDRAVLEAFAVHPDSGWLTTLRELDREERATFRVLVVASDCGERERRSSTATVEVTVADENDNPPRFSAEVYKGTVSEADPSGGVVAVLSSSDADADEMNRRVTYYITGGDPQGQFAVEQAQDEWRVFVQRALDREEKDSYLLNVTATDGTFTAGAVVEVKVLDANDNSPVCDKTLYTETIPEDSLPGRLITQVSATDADIRTNAEITYTLSGPGAENFNLHPETGELKTFGPLDREQQATYNLLVTATDGGGRSCCASVQLWLDDVNDNAPVFTADPFTATVFENTEPRTPLTRIQATDADTGLNGKIRYTLVPPADSHFSVDADSGIVWLERSLDREVQAVHTLTVRAVDRGPAGQLSATATLVVSVLDINDNPPEFEYREYGGAVAEDVPVGTEVLRVYAASRDVEANAEITYAIVGGNEHGRFGVDAATGAVFVSASLDYEQARDYCLTVEATDGGSPPLSDVATVNINVTDINDHAPVFSQDSYTAVVSEDAAPDQSILTVAADDADGPSNSLIHYSIVDGNGGGRGTPFIIDPAKGHVILTGPLDRETVSGYTLTIRASDNGHPPRVTTTTANIDVSDVNDNPPLFSPANHSIILQENKPVGFSVLQLEARDRDSSHNGPPFVFTIESGNEEGVFRLDADGLLTTAAPLDRRVRDRYRLRVKVTDSGKPPLSSTTLVDIRVIEESVHPPAILPLEILVVVAAADAATGDAASGGYAGGVIGKVHATDQDVYDTLTYSLDPGADRLFSVTAAGGKLVARRGLEPGHYILNVTVTDGRFSALAEVTVRVRRLGRVLLDHSVAVLFPGLGPEEFVGDYWRDVRRALATILGVRRGHIHLLGLQPSEPPAPPALDALLLVEGPGGAPLAAGAVLRAINASAAELEELTGVRVLGAYRRLCMGLRCPGQLCRERVTLDQQVVSTHSTARLSFVTPRHHRTAQCLCSDGKCPVLSRGCENNPCPAGTDCVPDVEDEDAYTCVCPVTEGPCPGGSSVTFSGNGYVRYRLAERENPLELKLTLRLRTLAANGVIMYAQGTDYSILEVHHGRLQYRFDCGSGPGIVSVQSAQLDDGQWHAVSLDVAGNHARLVLDRVHSASGTAPGNLKTLNLDHHVYLGGHIHSSGLRPGRTPQPGGGFRGCLDSVVLNGQELPPPGVPPRSSAHIEAAVGVSPGCSLTAPGDCSVSPCQNGGTCFPSPSGGIYCKCPALYLGPFCEVSTDPCASNPCLYGGTCVVNSGDFSCQCRGRYSGHRCQLSPYCKFDPCQNGGTCFDSLDGAVCHCLHGFRGDRCQSDVDECMGNPCHNGALCENTPGSYRCNCSRAFRGQHCEDAVPNLYVSTPWNIGLAEGVGIVVFLAGVALLAAAFVACRRGLGRRRRQLPPNPEDKRPAVTAPFLHRPFLAGPPAKGGYPEVPPQVPVRPASYTPSVPSDSRNNLDRHSFEGSAIPEHPEFSTFSPDAGHGPRKAVAVCSVAPNLPPPPPSSSPSDSDSIRKPSWDFDYDAKEVELEPCLPKKALEEKGSQPYSARGSLSEVQSLSSFQSESCDDNGMTAPPRVPPSPFAAPELSIPRGYHWDTSDWMPAVVLPDIQEFPHHEALEPMPLLADPSALEADYYPSGYDIESDFPPPPDDFPVPDDLPPLPPEFGDQFETLPPPRGGQRFDPSQYLPSFYPGNPSEGRQAGGGVGRGALGPFPAGLPRGTGAAATALAAGFAPSSSDLSACCELESEAALSDYESGDDDEGCPFDDAVIPPLDAQQHTQV</sequence>
<keyword evidence="6 18" id="KW-0732">Signal</keyword>
<dbReference type="InterPro" id="IPR039808">
    <property type="entry name" value="Cadherin"/>
</dbReference>
<dbReference type="InParanoid" id="A0A6I8PQL0"/>
<dbReference type="PRINTS" id="PR00205">
    <property type="entry name" value="CADHERIN"/>
</dbReference>
<feature type="domain" description="EGF-like" evidence="20">
    <location>
        <begin position="4127"/>
        <end position="4163"/>
    </location>
</feature>
<evidence type="ECO:0000256" key="1">
    <source>
        <dbReference type="ARBA" id="ARBA00004162"/>
    </source>
</evidence>
<feature type="domain" description="Cadherin" evidence="21">
    <location>
        <begin position="3148"/>
        <end position="3252"/>
    </location>
</feature>
<feature type="compositionally biased region" description="Polar residues" evidence="16">
    <location>
        <begin position="4402"/>
        <end position="4413"/>
    </location>
</feature>
<dbReference type="SMART" id="SM00282">
    <property type="entry name" value="LamG"/>
    <property type="match status" value="1"/>
</dbReference>
<feature type="domain" description="Cadherin" evidence="21">
    <location>
        <begin position="2308"/>
        <end position="2412"/>
    </location>
</feature>
<evidence type="ECO:0000256" key="10">
    <source>
        <dbReference type="ARBA" id="ARBA00022989"/>
    </source>
</evidence>
<feature type="domain" description="Cadherin" evidence="21">
    <location>
        <begin position="1694"/>
        <end position="1791"/>
    </location>
</feature>
<dbReference type="FunFam" id="2.60.40.60:FF:000071">
    <property type="entry name" value="FAT atypical cadherin 1"/>
    <property type="match status" value="1"/>
</dbReference>
<feature type="domain" description="EGF-like" evidence="20">
    <location>
        <begin position="4051"/>
        <end position="4088"/>
    </location>
</feature>
<feature type="domain" description="Cadherin" evidence="21">
    <location>
        <begin position="2832"/>
        <end position="2940"/>
    </location>
</feature>
<keyword evidence="7" id="KW-0677">Repeat</keyword>
<dbReference type="CDD" id="cd00110">
    <property type="entry name" value="LamG"/>
    <property type="match status" value="1"/>
</dbReference>
<dbReference type="PROSITE" id="PS01187">
    <property type="entry name" value="EGF_CA"/>
    <property type="match status" value="1"/>
</dbReference>
<feature type="compositionally biased region" description="Gly residues" evidence="16">
    <location>
        <begin position="4549"/>
        <end position="4558"/>
    </location>
</feature>
<evidence type="ECO:0000256" key="12">
    <source>
        <dbReference type="ARBA" id="ARBA00023157"/>
    </source>
</evidence>
<feature type="disulfide bond" evidence="15">
    <location>
        <begin position="4153"/>
        <end position="4162"/>
    </location>
</feature>
<dbReference type="FunFam" id="2.10.25.10:FF:000057">
    <property type="entry name" value="protocadherin Fat 1 isoform X2"/>
    <property type="match status" value="1"/>
</dbReference>
<accession>A0A6I8PQL0</accession>
<feature type="compositionally biased region" description="Low complexity" evidence="16">
    <location>
        <begin position="4559"/>
        <end position="4570"/>
    </location>
</feature>
<evidence type="ECO:0000259" key="19">
    <source>
        <dbReference type="PROSITE" id="PS50025"/>
    </source>
</evidence>
<feature type="domain" description="Cadherin" evidence="21">
    <location>
        <begin position="2617"/>
        <end position="2723"/>
    </location>
</feature>
<dbReference type="Gene3D" id="2.60.40.60">
    <property type="entry name" value="Cadherins"/>
    <property type="match status" value="33"/>
</dbReference>
<feature type="domain" description="EGF-like" evidence="20">
    <location>
        <begin position="4090"/>
        <end position="4126"/>
    </location>
</feature>
<keyword evidence="3" id="KW-1003">Cell membrane</keyword>
<feature type="transmembrane region" description="Helical" evidence="17">
    <location>
        <begin position="4220"/>
        <end position="4240"/>
    </location>
</feature>
<dbReference type="PROSITE" id="PS00010">
    <property type="entry name" value="ASX_HYDROXYL"/>
    <property type="match status" value="1"/>
</dbReference>
<evidence type="ECO:0000256" key="15">
    <source>
        <dbReference type="PROSITE-ProRule" id="PRU00076"/>
    </source>
</evidence>
<feature type="domain" description="Cadherin" evidence="21">
    <location>
        <begin position="3253"/>
        <end position="3357"/>
    </location>
</feature>
<dbReference type="InterPro" id="IPR001881">
    <property type="entry name" value="EGF-like_Ca-bd_dom"/>
</dbReference>
<feature type="domain" description="Cadherin" evidence="21">
    <location>
        <begin position="2217"/>
        <end position="2309"/>
    </location>
</feature>
<evidence type="ECO:0000259" key="21">
    <source>
        <dbReference type="PROSITE" id="PS50268"/>
    </source>
</evidence>
<dbReference type="FunFam" id="2.60.40.60:FF:000013">
    <property type="entry name" value="Cadherin EGF LAG seven-pass G-type receptor"/>
    <property type="match status" value="3"/>
</dbReference>
<dbReference type="GO" id="GO:0005912">
    <property type="term" value="C:adherens junction"/>
    <property type="evidence" value="ECO:0000318"/>
    <property type="project" value="GO_Central"/>
</dbReference>
<evidence type="ECO:0000256" key="16">
    <source>
        <dbReference type="SAM" id="MobiDB-lite"/>
    </source>
</evidence>
<gene>
    <name evidence="22" type="primary">FAT1</name>
</gene>
<keyword evidence="13" id="KW-0325">Glycoprotein</keyword>
<dbReference type="GO" id="GO:0005509">
    <property type="term" value="F:calcium ion binding"/>
    <property type="evidence" value="ECO:0007669"/>
    <property type="project" value="UniProtKB-UniRule"/>
</dbReference>
<keyword evidence="4 15" id="KW-0245">EGF-like domain</keyword>
<dbReference type="CDD" id="cd11304">
    <property type="entry name" value="Cadherin_repeat"/>
    <property type="match status" value="32"/>
</dbReference>
<dbReference type="InterPro" id="IPR013320">
    <property type="entry name" value="ConA-like_dom_sf"/>
</dbReference>
<dbReference type="GO" id="GO:0005634">
    <property type="term" value="C:nucleus"/>
    <property type="evidence" value="ECO:0007669"/>
    <property type="project" value="Ensembl"/>
</dbReference>
<keyword evidence="23" id="KW-1185">Reference proteome</keyword>
<dbReference type="FunFam" id="2.10.25.10:FF:000179">
    <property type="entry name" value="FAT atypical cadherin 1"/>
    <property type="match status" value="1"/>
</dbReference>
<reference evidence="22" key="2">
    <citation type="submission" date="2025-08" db="UniProtKB">
        <authorList>
            <consortium name="Ensembl"/>
        </authorList>
    </citation>
    <scope>IDENTIFICATION</scope>
    <source>
        <strain evidence="22">Glennie</strain>
    </source>
</reference>
<dbReference type="PROSITE" id="PS00022">
    <property type="entry name" value="EGF_1"/>
    <property type="match status" value="4"/>
</dbReference>
<dbReference type="FunFam" id="2.60.40.60:FF:000064">
    <property type="entry name" value="FAT atypical cadherin 1"/>
    <property type="match status" value="1"/>
</dbReference>
<dbReference type="PROSITE" id="PS50268">
    <property type="entry name" value="CADHERIN_2"/>
    <property type="match status" value="33"/>
</dbReference>
<keyword evidence="9" id="KW-0130">Cell adhesion</keyword>
<dbReference type="FunFam" id="2.60.40.60:FF:000039">
    <property type="entry name" value="FAT atypical cadherin 3"/>
    <property type="match status" value="1"/>
</dbReference>
<keyword evidence="8 14" id="KW-0106">Calcium</keyword>
<dbReference type="FunFam" id="2.60.40.60:FF:000067">
    <property type="entry name" value="FAT atypical cadherin 1"/>
    <property type="match status" value="1"/>
</dbReference>
<dbReference type="GO" id="GO:0009653">
    <property type="term" value="P:anatomical structure morphogenesis"/>
    <property type="evidence" value="ECO:0007669"/>
    <property type="project" value="UniProtKB-ARBA"/>
</dbReference>
<dbReference type="CDD" id="cd00054">
    <property type="entry name" value="EGF_CA"/>
    <property type="match status" value="4"/>
</dbReference>
<dbReference type="Pfam" id="PF02210">
    <property type="entry name" value="Laminin_G_2"/>
    <property type="match status" value="1"/>
</dbReference>
<dbReference type="PANTHER" id="PTHR24027:SF438">
    <property type="entry name" value="CADHERIN 23"/>
    <property type="match status" value="1"/>
</dbReference>
<feature type="domain" description="Cadherin" evidence="21">
    <location>
        <begin position="2513"/>
        <end position="2616"/>
    </location>
</feature>
<dbReference type="InterPro" id="IPR002126">
    <property type="entry name" value="Cadherin-like_dom"/>
</dbReference>
<protein>
    <submittedName>
        <fullName evidence="22">FAT atypical cadherin 1</fullName>
    </submittedName>
</protein>
<feature type="domain" description="Cadherin" evidence="21">
    <location>
        <begin position="1159"/>
        <end position="1262"/>
    </location>
</feature>
<dbReference type="PANTHER" id="PTHR24027">
    <property type="entry name" value="CADHERIN-23"/>
    <property type="match status" value="1"/>
</dbReference>
<feature type="domain" description="Cadherin" evidence="21">
    <location>
        <begin position="1483"/>
        <end position="1588"/>
    </location>
</feature>
<dbReference type="SMART" id="SM00181">
    <property type="entry name" value="EGF"/>
    <property type="match status" value="4"/>
</dbReference>
<evidence type="ECO:0000313" key="23">
    <source>
        <dbReference type="Proteomes" id="UP000002279"/>
    </source>
</evidence>
<feature type="domain" description="Cadherin" evidence="21">
    <location>
        <begin position="385"/>
        <end position="480"/>
    </location>
</feature>
<dbReference type="SUPFAM" id="SSF57196">
    <property type="entry name" value="EGF/Laminin"/>
    <property type="match status" value="4"/>
</dbReference>
<evidence type="ECO:0000256" key="9">
    <source>
        <dbReference type="ARBA" id="ARBA00022889"/>
    </source>
</evidence>
<evidence type="ECO:0000256" key="8">
    <source>
        <dbReference type="ARBA" id="ARBA00022837"/>
    </source>
</evidence>
<dbReference type="FunFam" id="2.60.40.60:FF:000058">
    <property type="entry name" value="FAT atypical cadherin 3"/>
    <property type="match status" value="1"/>
</dbReference>
<feature type="domain" description="Cadherin" evidence="21">
    <location>
        <begin position="2116"/>
        <end position="2216"/>
    </location>
</feature>
<name>A0A6I8PQL0_ORNAN</name>
<feature type="compositionally biased region" description="Pro residues" evidence="16">
    <location>
        <begin position="4494"/>
        <end position="4512"/>
    </location>
</feature>
<evidence type="ECO:0000256" key="3">
    <source>
        <dbReference type="ARBA" id="ARBA00022475"/>
    </source>
</evidence>
<keyword evidence="10 17" id="KW-1133">Transmembrane helix</keyword>
<evidence type="ECO:0000256" key="5">
    <source>
        <dbReference type="ARBA" id="ARBA00022692"/>
    </source>
</evidence>
<organism evidence="22 23">
    <name type="scientific">Ornithorhynchus anatinus</name>
    <name type="common">Duckbill platypus</name>
    <dbReference type="NCBI Taxonomy" id="9258"/>
    <lineage>
        <taxon>Eukaryota</taxon>
        <taxon>Metazoa</taxon>
        <taxon>Chordata</taxon>
        <taxon>Craniata</taxon>
        <taxon>Vertebrata</taxon>
        <taxon>Euteleostomi</taxon>
        <taxon>Mammalia</taxon>
        <taxon>Monotremata</taxon>
        <taxon>Ornithorhynchidae</taxon>
        <taxon>Ornithorhynchus</taxon>
    </lineage>
</organism>
<dbReference type="FunFam" id="2.60.40.60:FF:000052">
    <property type="entry name" value="FAT atypical cadherin 1"/>
    <property type="match status" value="1"/>
</dbReference>
<feature type="domain" description="Cadherin" evidence="21">
    <location>
        <begin position="3466"/>
        <end position="3570"/>
    </location>
</feature>
<dbReference type="OMA" id="XVIETSD"/>
<dbReference type="FunFam" id="2.60.40.60:FF:000021">
    <property type="entry name" value="FAT atypical cadherin 1"/>
    <property type="match status" value="2"/>
</dbReference>
<dbReference type="Gene3D" id="2.60.120.200">
    <property type="match status" value="1"/>
</dbReference>
<keyword evidence="5 17" id="KW-0812">Transmembrane</keyword>
<feature type="domain" description="Cadherin" evidence="21">
    <location>
        <begin position="2941"/>
        <end position="3045"/>
    </location>
</feature>
<feature type="disulfide bond" evidence="15">
    <location>
        <begin position="4191"/>
        <end position="4200"/>
    </location>
</feature>
<feature type="region of interest" description="Disordered" evidence="16">
    <location>
        <begin position="4380"/>
        <end position="4437"/>
    </location>
</feature>
<dbReference type="FunFam" id="2.60.40.60:FF:000024">
    <property type="entry name" value="FAT atypical cadherin 3"/>
    <property type="match status" value="1"/>
</dbReference>
<dbReference type="FunFam" id="2.60.40.60:FF:000051">
    <property type="entry name" value="FAT atypical cadherin 1"/>
    <property type="match status" value="1"/>
</dbReference>
<feature type="domain" description="Cadherin" evidence="21">
    <location>
        <begin position="2006"/>
        <end position="2115"/>
    </location>
</feature>
<feature type="domain" description="Cadherin" evidence="21">
    <location>
        <begin position="1371"/>
        <end position="1482"/>
    </location>
</feature>
<feature type="region of interest" description="Disordered" evidence="16">
    <location>
        <begin position="4275"/>
        <end position="4366"/>
    </location>
</feature>
<evidence type="ECO:0000256" key="14">
    <source>
        <dbReference type="PROSITE-ProRule" id="PRU00043"/>
    </source>
</evidence>
<keyword evidence="11 17" id="KW-0472">Membrane</keyword>
<dbReference type="SUPFAM" id="SSF49899">
    <property type="entry name" value="Concanavalin A-like lectins/glucanases"/>
    <property type="match status" value="1"/>
</dbReference>
<dbReference type="GeneTree" id="ENSGT00940000157733"/>
<feature type="chain" id="PRO_5026111710" evidence="18">
    <location>
        <begin position="23"/>
        <end position="4630"/>
    </location>
</feature>
<dbReference type="SUPFAM" id="SSF49313">
    <property type="entry name" value="Cadherin-like"/>
    <property type="match status" value="33"/>
</dbReference>
<feature type="domain" description="Cadherin" evidence="21">
    <location>
        <begin position="2413"/>
        <end position="2512"/>
    </location>
</feature>
<feature type="domain" description="Cadherin" evidence="21">
    <location>
        <begin position="1924"/>
        <end position="1995"/>
    </location>
</feature>
<dbReference type="PROSITE" id="PS01186">
    <property type="entry name" value="EGF_2"/>
    <property type="match status" value="1"/>
</dbReference>
<feature type="domain" description="Cadherin" evidence="21">
    <location>
        <begin position="1589"/>
        <end position="1693"/>
    </location>
</feature>
<feature type="domain" description="Cadherin" evidence="21">
    <location>
        <begin position="1792"/>
        <end position="1905"/>
    </location>
</feature>
<feature type="domain" description="Cadherin" evidence="21">
    <location>
        <begin position="3596"/>
        <end position="3685"/>
    </location>
</feature>
<feature type="domain" description="Laminin G" evidence="19">
    <location>
        <begin position="3866"/>
        <end position="4047"/>
    </location>
</feature>
<feature type="disulfide bond" evidence="15">
    <location>
        <begin position="4116"/>
        <end position="4125"/>
    </location>
</feature>
<reference evidence="22" key="3">
    <citation type="submission" date="2025-09" db="UniProtKB">
        <authorList>
            <consortium name="Ensembl"/>
        </authorList>
    </citation>
    <scope>IDENTIFICATION</scope>
    <source>
        <strain evidence="22">Glennie</strain>
    </source>
</reference>
<dbReference type="FunFam" id="2.60.40.60:FF:000066">
    <property type="entry name" value="FAT atypical cadherin 1"/>
    <property type="match status" value="1"/>
</dbReference>
<dbReference type="FunFam" id="2.60.40.60:FF:000053">
    <property type="entry name" value="FAT atypical cadherin 3"/>
    <property type="match status" value="1"/>
</dbReference>
<evidence type="ECO:0000256" key="2">
    <source>
        <dbReference type="ARBA" id="ARBA00004479"/>
    </source>
</evidence>
<dbReference type="FunFam" id="2.60.40.60:FF:000065">
    <property type="entry name" value="FAT atypical cadherin 1"/>
    <property type="match status" value="1"/>
</dbReference>
<feature type="domain" description="Cadherin" evidence="21">
    <location>
        <begin position="947"/>
        <end position="1053"/>
    </location>
</feature>
<dbReference type="FunFam" id="2.10.25.10:FF:000154">
    <property type="entry name" value="FAT atypical cadherin 1"/>
    <property type="match status" value="1"/>
</dbReference>
<dbReference type="InterPro" id="IPR001791">
    <property type="entry name" value="Laminin_G"/>
</dbReference>
<evidence type="ECO:0000256" key="7">
    <source>
        <dbReference type="ARBA" id="ARBA00022737"/>
    </source>
</evidence>
<dbReference type="FunFam" id="2.60.40.60:FF:000032">
    <property type="entry name" value="FAT atypical cadherin 1"/>
    <property type="match status" value="1"/>
</dbReference>
<dbReference type="Proteomes" id="UP000002279">
    <property type="component" value="Chromosome 12"/>
</dbReference>
<dbReference type="FunFam" id="2.60.40.60:FF:000020">
    <property type="entry name" value="Dachsous cadherin-related 1b"/>
    <property type="match status" value="2"/>
</dbReference>
<evidence type="ECO:0000256" key="13">
    <source>
        <dbReference type="ARBA" id="ARBA00023180"/>
    </source>
</evidence>
<dbReference type="Pfam" id="PF00028">
    <property type="entry name" value="Cadherin"/>
    <property type="match status" value="27"/>
</dbReference>
<evidence type="ECO:0000256" key="4">
    <source>
        <dbReference type="ARBA" id="ARBA00022536"/>
    </source>
</evidence>
<dbReference type="FunFam" id="2.60.40.60:FF:000080">
    <property type="entry name" value="FAT atypical cadherin 1"/>
    <property type="match status" value="1"/>
</dbReference>
<keyword evidence="12 15" id="KW-1015">Disulfide bond</keyword>
<dbReference type="FunFam" id="2.60.40.60:FF:000107">
    <property type="entry name" value="FAT atypical cadherin 1"/>
    <property type="match status" value="1"/>
</dbReference>
<feature type="disulfide bond" evidence="15">
    <location>
        <begin position="4078"/>
        <end position="4087"/>
    </location>
</feature>
<comment type="caution">
    <text evidence="15">Lacks conserved residue(s) required for the propagation of feature annotation.</text>
</comment>
<feature type="region of interest" description="Disordered" evidence="16">
    <location>
        <begin position="4601"/>
        <end position="4630"/>
    </location>
</feature>
<dbReference type="GO" id="GO:0007156">
    <property type="term" value="P:homophilic cell adhesion via plasma membrane adhesion molecules"/>
    <property type="evidence" value="ECO:0007669"/>
    <property type="project" value="InterPro"/>
</dbReference>
<dbReference type="InterPro" id="IPR000742">
    <property type="entry name" value="EGF"/>
</dbReference>
<feature type="domain" description="Cadherin" evidence="21">
    <location>
        <begin position="737"/>
        <end position="841"/>
    </location>
</feature>
<dbReference type="FunFam" id="2.60.40.60:FF:000037">
    <property type="entry name" value="FAT atypical cadherin 1"/>
    <property type="match status" value="1"/>
</dbReference>
<comment type="subcellular location">
    <subcellularLocation>
        <location evidence="1">Cell membrane</location>
        <topology evidence="1">Single-pass membrane protein</topology>
    </subcellularLocation>
    <subcellularLocation>
        <location evidence="2">Membrane</location>
        <topology evidence="2">Single-pass type I membrane protein</topology>
    </subcellularLocation>
</comment>
<feature type="domain" description="Cadherin" evidence="21">
    <location>
        <begin position="1263"/>
        <end position="1375"/>
    </location>
</feature>
<proteinExistence type="predicted"/>
<dbReference type="GO" id="GO:0005886">
    <property type="term" value="C:plasma membrane"/>
    <property type="evidence" value="ECO:0000318"/>
    <property type="project" value="GO_Central"/>
</dbReference>
<dbReference type="InterPro" id="IPR020894">
    <property type="entry name" value="Cadherin_CS"/>
</dbReference>
<dbReference type="Ensembl" id="ENSOANT00000052994.1">
    <property type="protein sequence ID" value="ENSOANP00000054690.1"/>
    <property type="gene ID" value="ENSOANG00000007815.4"/>
</dbReference>
<dbReference type="InterPro" id="IPR018097">
    <property type="entry name" value="EGF_Ca-bd_CS"/>
</dbReference>
<dbReference type="Gene3D" id="2.10.25.10">
    <property type="entry name" value="Laminin"/>
    <property type="match status" value="4"/>
</dbReference>
<feature type="compositionally biased region" description="Polar residues" evidence="16">
    <location>
        <begin position="4295"/>
        <end position="4304"/>
    </location>
</feature>
<dbReference type="GO" id="GO:0048471">
    <property type="term" value="C:perinuclear region of cytoplasm"/>
    <property type="evidence" value="ECO:0007669"/>
    <property type="project" value="Ensembl"/>
</dbReference>
<dbReference type="Pfam" id="PF00008">
    <property type="entry name" value="EGF"/>
    <property type="match status" value="2"/>
</dbReference>
<dbReference type="PROSITE" id="PS50025">
    <property type="entry name" value="LAM_G_DOMAIN"/>
    <property type="match status" value="1"/>
</dbReference>